<sequence>MYQITFFCREDVRLEPQYILTHIFTSHDAGETRLARGSVPESLHTLHAPPGNSLRDNAQENGYIMISATPSRRWWRQDEWRCTSLAVRSAGSRRPSHQRAQRSFLALPLLPSSRVSAMDLVSFLLTVTLLLATQVGLRALLKRVQVVWVLASPGGSLGRFLAHPQPGTRNI</sequence>
<gene>
    <name evidence="1" type="ORF">E2C01_044533</name>
</gene>
<organism evidence="1 2">
    <name type="scientific">Portunus trituberculatus</name>
    <name type="common">Swimming crab</name>
    <name type="synonym">Neptunus trituberculatus</name>
    <dbReference type="NCBI Taxonomy" id="210409"/>
    <lineage>
        <taxon>Eukaryota</taxon>
        <taxon>Metazoa</taxon>
        <taxon>Ecdysozoa</taxon>
        <taxon>Arthropoda</taxon>
        <taxon>Crustacea</taxon>
        <taxon>Multicrustacea</taxon>
        <taxon>Malacostraca</taxon>
        <taxon>Eumalacostraca</taxon>
        <taxon>Eucarida</taxon>
        <taxon>Decapoda</taxon>
        <taxon>Pleocyemata</taxon>
        <taxon>Brachyura</taxon>
        <taxon>Eubrachyura</taxon>
        <taxon>Portunoidea</taxon>
        <taxon>Portunidae</taxon>
        <taxon>Portuninae</taxon>
        <taxon>Portunus</taxon>
    </lineage>
</organism>
<reference evidence="1 2" key="1">
    <citation type="submission" date="2019-05" db="EMBL/GenBank/DDBJ databases">
        <title>Another draft genome of Portunus trituberculatus and its Hox gene families provides insights of decapod evolution.</title>
        <authorList>
            <person name="Jeong J.-H."/>
            <person name="Song I."/>
            <person name="Kim S."/>
            <person name="Choi T."/>
            <person name="Kim D."/>
            <person name="Ryu S."/>
            <person name="Kim W."/>
        </authorList>
    </citation>
    <scope>NUCLEOTIDE SEQUENCE [LARGE SCALE GENOMIC DNA]</scope>
    <source>
        <tissue evidence="1">Muscle</tissue>
    </source>
</reference>
<accession>A0A5B7G2L3</accession>
<evidence type="ECO:0000313" key="1">
    <source>
        <dbReference type="EMBL" id="MPC50704.1"/>
    </source>
</evidence>
<keyword evidence="2" id="KW-1185">Reference proteome</keyword>
<proteinExistence type="predicted"/>
<dbReference type="EMBL" id="VSRR010009677">
    <property type="protein sequence ID" value="MPC50704.1"/>
    <property type="molecule type" value="Genomic_DNA"/>
</dbReference>
<dbReference type="Proteomes" id="UP000324222">
    <property type="component" value="Unassembled WGS sequence"/>
</dbReference>
<dbReference type="AlphaFoldDB" id="A0A5B7G2L3"/>
<evidence type="ECO:0000313" key="2">
    <source>
        <dbReference type="Proteomes" id="UP000324222"/>
    </source>
</evidence>
<name>A0A5B7G2L3_PORTR</name>
<comment type="caution">
    <text evidence="1">The sequence shown here is derived from an EMBL/GenBank/DDBJ whole genome shotgun (WGS) entry which is preliminary data.</text>
</comment>
<protein>
    <submittedName>
        <fullName evidence="1">Uncharacterized protein</fullName>
    </submittedName>
</protein>